<dbReference type="Gene3D" id="2.80.10.50">
    <property type="match status" value="1"/>
</dbReference>
<dbReference type="InterPro" id="IPR011992">
    <property type="entry name" value="EF-hand-dom_pair"/>
</dbReference>
<keyword evidence="1" id="KW-0966">Cell projection</keyword>
<dbReference type="Gene3D" id="1.10.238.10">
    <property type="entry name" value="EF-hand"/>
    <property type="match status" value="1"/>
</dbReference>
<keyword evidence="1" id="KW-0282">Flagellum</keyword>
<evidence type="ECO:0000313" key="2">
    <source>
        <dbReference type="Proteomes" id="UP001642464"/>
    </source>
</evidence>
<keyword evidence="2" id="KW-1185">Reference proteome</keyword>
<accession>A0ABP0RH98</accession>
<reference evidence="1 2" key="1">
    <citation type="submission" date="2024-02" db="EMBL/GenBank/DDBJ databases">
        <authorList>
            <person name="Chen Y."/>
            <person name="Shah S."/>
            <person name="Dougan E. K."/>
            <person name="Thang M."/>
            <person name="Chan C."/>
        </authorList>
    </citation>
    <scope>NUCLEOTIDE SEQUENCE [LARGE SCALE GENOMIC DNA]</scope>
</reference>
<dbReference type="PANTHER" id="PTHR24274">
    <property type="entry name" value="CILIA- AND FLAGELLA-ASSOCIATED PROTEIN 161"/>
    <property type="match status" value="1"/>
</dbReference>
<dbReference type="Proteomes" id="UP001642464">
    <property type="component" value="Unassembled WGS sequence"/>
</dbReference>
<dbReference type="SUPFAM" id="SSF47473">
    <property type="entry name" value="EF-hand"/>
    <property type="match status" value="1"/>
</dbReference>
<dbReference type="InterPro" id="IPR055325">
    <property type="entry name" value="CF161"/>
</dbReference>
<evidence type="ECO:0000313" key="1">
    <source>
        <dbReference type="EMBL" id="CAK9098546.1"/>
    </source>
</evidence>
<gene>
    <name evidence="1" type="ORF">SCF082_LOCUS46174</name>
</gene>
<protein>
    <submittedName>
        <fullName evidence="1">Cilia- and flagella-associated protein 161</fullName>
    </submittedName>
</protein>
<proteinExistence type="predicted"/>
<comment type="caution">
    <text evidence="1">The sequence shown here is derived from an EMBL/GenBank/DDBJ whole genome shotgun (WGS) entry which is preliminary data.</text>
</comment>
<organism evidence="1 2">
    <name type="scientific">Durusdinium trenchii</name>
    <dbReference type="NCBI Taxonomy" id="1381693"/>
    <lineage>
        <taxon>Eukaryota</taxon>
        <taxon>Sar</taxon>
        <taxon>Alveolata</taxon>
        <taxon>Dinophyceae</taxon>
        <taxon>Suessiales</taxon>
        <taxon>Symbiodiniaceae</taxon>
        <taxon>Durusdinium</taxon>
    </lineage>
</organism>
<keyword evidence="1" id="KW-0969">Cilium</keyword>
<name>A0ABP0RH98_9DINO</name>
<dbReference type="PANTHER" id="PTHR24274:SF1">
    <property type="entry name" value="CILIA- AND FLAGELLA-ASSOCIATED PROTEIN 161"/>
    <property type="match status" value="1"/>
</dbReference>
<dbReference type="EMBL" id="CAXAMM010041305">
    <property type="protein sequence ID" value="CAK9098546.1"/>
    <property type="molecule type" value="Genomic_DNA"/>
</dbReference>
<sequence>MQFTPQQLAGAGKYGRSVLIGNWNEDAVLQDVKAKNTQHKRAARARVADTVHVNTLPGRTPACYTPARGDGFIRFGDTVGLVHSATARRLASNLATQVTANVAGASQFQASGVGEPSLRTSFQILPADDSAKDILEFGDEVIIATHPRLQVDPHSGLCQRQAFLISSQQSIMGSSSLSGEQEVNLGKVLDPARSSAIRWRVDQLESRPFPVGADKRVAVGQPIQLVHCVTGRALALDQGSVLYNDYGAELDVFCCLHQQTRKVHLIKREHSGLRTADDRLPVQARNVWVLEAGDQQDEAKNQGDDEEEKQSFTLLSSDAVLELAVAQLAMNENGFDALRVELDALDEAGDGRLDRVTVKWALVDVGVQLSDDEFDCLLDVFDSSKTLGSNGAIVVQQLLQALSA</sequence>